<dbReference type="AlphaFoldDB" id="A0A3N1MF94"/>
<comment type="catalytic activity">
    <reaction evidence="1 10">
        <text>(2R,3S)-3-isopropylmalate = (2S)-2-isopropylmalate</text>
        <dbReference type="Rhea" id="RHEA:32287"/>
        <dbReference type="ChEBI" id="CHEBI:1178"/>
        <dbReference type="ChEBI" id="CHEBI:35121"/>
        <dbReference type="EC" id="4.2.1.33"/>
    </reaction>
</comment>
<evidence type="ECO:0000256" key="5">
    <source>
        <dbReference type="ARBA" id="ARBA00011271"/>
    </source>
</evidence>
<dbReference type="OrthoDB" id="9777465at2"/>
<dbReference type="Proteomes" id="UP000278222">
    <property type="component" value="Unassembled WGS sequence"/>
</dbReference>
<dbReference type="EMBL" id="RJKX01000011">
    <property type="protein sequence ID" value="ROQ01795.1"/>
    <property type="molecule type" value="Genomic_DNA"/>
</dbReference>
<proteinExistence type="inferred from homology"/>
<dbReference type="InterPro" id="IPR004431">
    <property type="entry name" value="3-IsopropMal_deHydase_ssu"/>
</dbReference>
<evidence type="ECO:0000256" key="10">
    <source>
        <dbReference type="HAMAP-Rule" id="MF_01031"/>
    </source>
</evidence>
<evidence type="ECO:0000256" key="7">
    <source>
        <dbReference type="ARBA" id="ARBA00022605"/>
    </source>
</evidence>
<keyword evidence="9 10" id="KW-0100">Branched-chain amino acid biosynthesis</keyword>
<dbReference type="UniPathway" id="UPA00048">
    <property type="reaction ID" value="UER00071"/>
</dbReference>
<dbReference type="PANTHER" id="PTHR43345">
    <property type="entry name" value="3-ISOPROPYLMALATE DEHYDRATASE SMALL SUBUNIT 2-RELATED-RELATED"/>
    <property type="match status" value="1"/>
</dbReference>
<organism evidence="12 13">
    <name type="scientific">Stella humosa</name>
    <dbReference type="NCBI Taxonomy" id="94"/>
    <lineage>
        <taxon>Bacteria</taxon>
        <taxon>Pseudomonadati</taxon>
        <taxon>Pseudomonadota</taxon>
        <taxon>Alphaproteobacteria</taxon>
        <taxon>Rhodospirillales</taxon>
        <taxon>Stellaceae</taxon>
        <taxon>Stella</taxon>
    </lineage>
</organism>
<comment type="pathway">
    <text evidence="3 10">Amino-acid biosynthesis; L-leucine biosynthesis; L-leucine from 3-methyl-2-oxobutanoate: step 2/4.</text>
</comment>
<evidence type="ECO:0000313" key="12">
    <source>
        <dbReference type="EMBL" id="ROQ01795.1"/>
    </source>
</evidence>
<evidence type="ECO:0000256" key="1">
    <source>
        <dbReference type="ARBA" id="ARBA00000491"/>
    </source>
</evidence>
<evidence type="ECO:0000256" key="8">
    <source>
        <dbReference type="ARBA" id="ARBA00023239"/>
    </source>
</evidence>
<gene>
    <name evidence="10" type="primary">leuD</name>
    <name evidence="12" type="ORF">EDC65_0982</name>
</gene>
<keyword evidence="13" id="KW-1185">Reference proteome</keyword>
<dbReference type="GO" id="GO:0003861">
    <property type="term" value="F:3-isopropylmalate dehydratase activity"/>
    <property type="evidence" value="ECO:0007669"/>
    <property type="project" value="UniProtKB-UniRule"/>
</dbReference>
<dbReference type="GO" id="GO:0009316">
    <property type="term" value="C:3-isopropylmalate dehydratase complex"/>
    <property type="evidence" value="ECO:0007669"/>
    <property type="project" value="InterPro"/>
</dbReference>
<dbReference type="InterPro" id="IPR050075">
    <property type="entry name" value="LeuD"/>
</dbReference>
<evidence type="ECO:0000256" key="4">
    <source>
        <dbReference type="ARBA" id="ARBA00009845"/>
    </source>
</evidence>
<evidence type="ECO:0000256" key="2">
    <source>
        <dbReference type="ARBA" id="ARBA00002695"/>
    </source>
</evidence>
<evidence type="ECO:0000256" key="6">
    <source>
        <dbReference type="ARBA" id="ARBA00022430"/>
    </source>
</evidence>
<feature type="domain" description="Aconitase A/isopropylmalate dehydratase small subunit swivel" evidence="11">
    <location>
        <begin position="1"/>
        <end position="122"/>
    </location>
</feature>
<dbReference type="NCBIfam" id="TIGR00171">
    <property type="entry name" value="leuD"/>
    <property type="match status" value="1"/>
</dbReference>
<dbReference type="HAMAP" id="MF_01031">
    <property type="entry name" value="LeuD_type1"/>
    <property type="match status" value="1"/>
</dbReference>
<name>A0A3N1MF94_9PROT</name>
<dbReference type="PANTHER" id="PTHR43345:SF5">
    <property type="entry name" value="3-ISOPROPYLMALATE DEHYDRATASE SMALL SUBUNIT"/>
    <property type="match status" value="1"/>
</dbReference>
<comment type="similarity">
    <text evidence="4 10">Belongs to the LeuD family. LeuD type 1 subfamily.</text>
</comment>
<dbReference type="GO" id="GO:0009098">
    <property type="term" value="P:L-leucine biosynthetic process"/>
    <property type="evidence" value="ECO:0007669"/>
    <property type="project" value="UniProtKB-UniRule"/>
</dbReference>
<dbReference type="Gene3D" id="3.20.19.10">
    <property type="entry name" value="Aconitase, domain 4"/>
    <property type="match status" value="1"/>
</dbReference>
<evidence type="ECO:0000256" key="3">
    <source>
        <dbReference type="ARBA" id="ARBA00004729"/>
    </source>
</evidence>
<dbReference type="FunFam" id="3.20.19.10:FF:000003">
    <property type="entry name" value="3-isopropylmalate dehydratase small subunit"/>
    <property type="match status" value="1"/>
</dbReference>
<dbReference type="CDD" id="cd01577">
    <property type="entry name" value="IPMI_Swivel"/>
    <property type="match status" value="1"/>
</dbReference>
<dbReference type="SUPFAM" id="SSF52016">
    <property type="entry name" value="LeuD/IlvD-like"/>
    <property type="match status" value="1"/>
</dbReference>
<comment type="function">
    <text evidence="2 10">Catalyzes the isomerization between 2-isopropylmalate and 3-isopropylmalate, via the formation of 2-isopropylmaleate.</text>
</comment>
<evidence type="ECO:0000259" key="11">
    <source>
        <dbReference type="Pfam" id="PF00694"/>
    </source>
</evidence>
<protein>
    <recommendedName>
        <fullName evidence="10">3-isopropylmalate dehydratase small subunit</fullName>
        <ecNumber evidence="10">4.2.1.33</ecNumber>
    </recommendedName>
    <alternativeName>
        <fullName evidence="10">Alpha-IPM isomerase</fullName>
        <shortName evidence="10">IPMI</shortName>
    </alternativeName>
    <alternativeName>
        <fullName evidence="10">Isopropylmalate isomerase</fullName>
    </alternativeName>
</protein>
<dbReference type="InterPro" id="IPR033940">
    <property type="entry name" value="IPMI_Swivel"/>
</dbReference>
<keyword evidence="8 10" id="KW-0456">Lyase</keyword>
<comment type="caution">
    <text evidence="12">The sequence shown here is derived from an EMBL/GenBank/DDBJ whole genome shotgun (WGS) entry which is preliminary data.</text>
</comment>
<dbReference type="InterPro" id="IPR015928">
    <property type="entry name" value="Aconitase/3IPM_dehydase_swvl"/>
</dbReference>
<accession>A0A3N1MF94</accession>
<dbReference type="EC" id="4.2.1.33" evidence="10"/>
<keyword evidence="7 10" id="KW-0028">Amino-acid biosynthesis</keyword>
<sequence>MEKFQTITAVAAPLEVANCDTDRIIPARFLKARRSEGYGKNLFRDVRYDRDGNPLPDFPLNKPAYKDAKILVADVNFACGSSREAAVYALHDAGFRAVIAPSYGDIFFNNCFKNGVLPIVLPADQVAAIRTALAEQPGSTLTVDLENQTVTRGNDVWSFEVDPQRKECLLEGLDDINLTLQHRDAMGSFEQQYQADRPWMGSPA</sequence>
<dbReference type="RefSeq" id="WP_123688524.1">
    <property type="nucleotide sequence ID" value="NZ_AP019700.1"/>
</dbReference>
<dbReference type="Pfam" id="PF00694">
    <property type="entry name" value="Aconitase_C"/>
    <property type="match status" value="1"/>
</dbReference>
<dbReference type="NCBIfam" id="NF002458">
    <property type="entry name" value="PRK01641.1"/>
    <property type="match status" value="1"/>
</dbReference>
<evidence type="ECO:0000256" key="9">
    <source>
        <dbReference type="ARBA" id="ARBA00023304"/>
    </source>
</evidence>
<comment type="subunit">
    <text evidence="5 10">Heterodimer of LeuC and LeuD.</text>
</comment>
<dbReference type="InterPro" id="IPR000573">
    <property type="entry name" value="AconitaseA/IPMdHydase_ssu_swvl"/>
</dbReference>
<reference evidence="12 13" key="1">
    <citation type="submission" date="2018-11" db="EMBL/GenBank/DDBJ databases">
        <title>Genomic Encyclopedia of Type Strains, Phase IV (KMG-IV): sequencing the most valuable type-strain genomes for metagenomic binning, comparative biology and taxonomic classification.</title>
        <authorList>
            <person name="Goeker M."/>
        </authorList>
    </citation>
    <scope>NUCLEOTIDE SEQUENCE [LARGE SCALE GENOMIC DNA]</scope>
    <source>
        <strain evidence="12 13">DSM 5900</strain>
    </source>
</reference>
<evidence type="ECO:0000313" key="13">
    <source>
        <dbReference type="Proteomes" id="UP000278222"/>
    </source>
</evidence>
<keyword evidence="6 10" id="KW-0432">Leucine biosynthesis</keyword>